<sequence length="124" mass="14589">MDSVGWIKQEHRRQRELERNIRHQLTERRSSCSRFIASGRRILSPLPFLSTQFLADHNNIKLERRPSTVWSRTPSLLDCVTKCSDEWSSFGQCDGIVRDGWQHRWGREGIGHLWAESESRSLEL</sequence>
<accession>A0ABQ9XBL2</accession>
<reference evidence="1 2" key="1">
    <citation type="journal article" date="2022" name="bioRxiv">
        <title>Genomics of Preaxostyla Flagellates Illuminates Evolutionary Transitions and the Path Towards Mitochondrial Loss.</title>
        <authorList>
            <person name="Novak L.V.F."/>
            <person name="Treitli S.C."/>
            <person name="Pyrih J."/>
            <person name="Halakuc P."/>
            <person name="Pipaliya S.V."/>
            <person name="Vacek V."/>
            <person name="Brzon O."/>
            <person name="Soukal P."/>
            <person name="Eme L."/>
            <person name="Dacks J.B."/>
            <person name="Karnkowska A."/>
            <person name="Elias M."/>
            <person name="Hampl V."/>
        </authorList>
    </citation>
    <scope>NUCLEOTIDE SEQUENCE [LARGE SCALE GENOMIC DNA]</scope>
    <source>
        <strain evidence="1">NAU3</strain>
        <tissue evidence="1">Gut</tissue>
    </source>
</reference>
<keyword evidence="2" id="KW-1185">Reference proteome</keyword>
<dbReference type="EMBL" id="JARBJD010000171">
    <property type="protein sequence ID" value="KAK2948648.1"/>
    <property type="molecule type" value="Genomic_DNA"/>
</dbReference>
<name>A0ABQ9XBL2_9EUKA</name>
<organism evidence="1 2">
    <name type="scientific">Blattamonas nauphoetae</name>
    <dbReference type="NCBI Taxonomy" id="2049346"/>
    <lineage>
        <taxon>Eukaryota</taxon>
        <taxon>Metamonada</taxon>
        <taxon>Preaxostyla</taxon>
        <taxon>Oxymonadida</taxon>
        <taxon>Blattamonas</taxon>
    </lineage>
</organism>
<evidence type="ECO:0000313" key="1">
    <source>
        <dbReference type="EMBL" id="KAK2948648.1"/>
    </source>
</evidence>
<protein>
    <submittedName>
        <fullName evidence="1">Uncharacterized protein</fullName>
    </submittedName>
</protein>
<gene>
    <name evidence="1" type="ORF">BLNAU_16389</name>
</gene>
<proteinExistence type="predicted"/>
<comment type="caution">
    <text evidence="1">The sequence shown here is derived from an EMBL/GenBank/DDBJ whole genome shotgun (WGS) entry which is preliminary data.</text>
</comment>
<evidence type="ECO:0000313" key="2">
    <source>
        <dbReference type="Proteomes" id="UP001281761"/>
    </source>
</evidence>
<dbReference type="Proteomes" id="UP001281761">
    <property type="component" value="Unassembled WGS sequence"/>
</dbReference>